<name>A0A8H6E455_PETAA</name>
<evidence type="ECO:0008006" key="4">
    <source>
        <dbReference type="Google" id="ProtNLM"/>
    </source>
</evidence>
<dbReference type="Pfam" id="PF04681">
    <property type="entry name" value="Bys1"/>
    <property type="match status" value="1"/>
</dbReference>
<comment type="caution">
    <text evidence="2">The sequence shown here is derived from an EMBL/GenBank/DDBJ whole genome shotgun (WGS) entry which is preliminary data.</text>
</comment>
<feature type="signal peptide" evidence="1">
    <location>
        <begin position="1"/>
        <end position="20"/>
    </location>
</feature>
<dbReference type="InterPro" id="IPR006771">
    <property type="entry name" value="CetA-like"/>
</dbReference>
<evidence type="ECO:0000313" key="2">
    <source>
        <dbReference type="EMBL" id="KAF5858719.1"/>
    </source>
</evidence>
<keyword evidence="3" id="KW-1185">Reference proteome</keyword>
<proteinExistence type="predicted"/>
<accession>A0A8H6E455</accession>
<dbReference type="PANTHER" id="PTHR36195:SF5">
    <property type="entry name" value="BYS1 FAMILY PROTEIN (AFU_ORTHOLOGUE AFUA_2G04533)"/>
    <property type="match status" value="1"/>
</dbReference>
<reference evidence="2 3" key="1">
    <citation type="submission" date="2019-04" db="EMBL/GenBank/DDBJ databases">
        <title>Aspergillus burnettii sp. nov., novel species from soil in southeast Queensland.</title>
        <authorList>
            <person name="Gilchrist C.L.M."/>
            <person name="Pitt J.I."/>
            <person name="Lange L."/>
            <person name="Lacey H.J."/>
            <person name="Vuong D."/>
            <person name="Midgley D.J."/>
            <person name="Greenfield P."/>
            <person name="Bradbury M."/>
            <person name="Lacey E."/>
            <person name="Busk P.K."/>
            <person name="Pilgaard B."/>
            <person name="Chooi Y.H."/>
            <person name="Piggott A.M."/>
        </authorList>
    </citation>
    <scope>NUCLEOTIDE SEQUENCE [LARGE SCALE GENOMIC DNA]</scope>
    <source>
        <strain evidence="2 3">FRR 5400</strain>
    </source>
</reference>
<feature type="chain" id="PRO_5034981199" description="Bys1 family protein" evidence="1">
    <location>
        <begin position="21"/>
        <end position="164"/>
    </location>
</feature>
<dbReference type="AlphaFoldDB" id="A0A8H6E455"/>
<gene>
    <name evidence="2" type="ORF">ETB97_003828</name>
</gene>
<keyword evidence="1" id="KW-0732">Signal</keyword>
<sequence length="164" mass="17727">MHLQKPLLSTLLLLPTLTLSTPLHQTNTTQALVPGHAIVHNNCSFPVYLWSVGSTTSPEHTLAQNARYTETFRHDPQTGGVGIKLTTEKNGLATSAAQTVFAYNLVSDQVWYDLSDVFGDPFKGHRVVLDGDVVDIIWPRGVPPVGEGRVGVQGAGRDLVLSVC</sequence>
<protein>
    <recommendedName>
        <fullName evidence="4">Bys1 family protein</fullName>
    </recommendedName>
</protein>
<organism evidence="2 3">
    <name type="scientific">Petromyces alliaceus</name>
    <name type="common">Aspergillus alliaceus</name>
    <dbReference type="NCBI Taxonomy" id="209559"/>
    <lineage>
        <taxon>Eukaryota</taxon>
        <taxon>Fungi</taxon>
        <taxon>Dikarya</taxon>
        <taxon>Ascomycota</taxon>
        <taxon>Pezizomycotina</taxon>
        <taxon>Eurotiomycetes</taxon>
        <taxon>Eurotiomycetidae</taxon>
        <taxon>Eurotiales</taxon>
        <taxon>Aspergillaceae</taxon>
        <taxon>Aspergillus</taxon>
        <taxon>Aspergillus subgen. Circumdati</taxon>
    </lineage>
</organism>
<evidence type="ECO:0000313" key="3">
    <source>
        <dbReference type="Proteomes" id="UP000541154"/>
    </source>
</evidence>
<evidence type="ECO:0000256" key="1">
    <source>
        <dbReference type="SAM" id="SignalP"/>
    </source>
</evidence>
<dbReference type="Proteomes" id="UP000541154">
    <property type="component" value="Unassembled WGS sequence"/>
</dbReference>
<dbReference type="PANTHER" id="PTHR36195">
    <property type="entry name" value="DOMAIN PROTEIN, PUTATIVE (AFU_ORTHOLOGUE AFUA_5G01990)-RELATED-RELATED"/>
    <property type="match status" value="1"/>
</dbReference>
<dbReference type="EMBL" id="SPNV01000193">
    <property type="protein sequence ID" value="KAF5858719.1"/>
    <property type="molecule type" value="Genomic_DNA"/>
</dbReference>